<keyword evidence="2 7" id="KW-0132">Cell division</keyword>
<dbReference type="GO" id="GO:0071555">
    <property type="term" value="P:cell wall organization"/>
    <property type="evidence" value="ECO:0007669"/>
    <property type="project" value="UniProtKB-KW"/>
</dbReference>
<proteinExistence type="inferred from homology"/>
<organism evidence="12 13">
    <name type="scientific">Fodinibius roseus</name>
    <dbReference type="NCBI Taxonomy" id="1194090"/>
    <lineage>
        <taxon>Bacteria</taxon>
        <taxon>Pseudomonadati</taxon>
        <taxon>Balneolota</taxon>
        <taxon>Balneolia</taxon>
        <taxon>Balneolales</taxon>
        <taxon>Balneolaceae</taxon>
        <taxon>Fodinibius</taxon>
    </lineage>
</organism>
<dbReference type="InterPro" id="IPR036615">
    <property type="entry name" value="Mur_ligase_C_dom_sf"/>
</dbReference>
<feature type="short sequence motif" description="Meso-diaminopimelate recognition motif" evidence="7">
    <location>
        <begin position="391"/>
        <end position="394"/>
    </location>
</feature>
<dbReference type="NCBIfam" id="NF001126">
    <property type="entry name" value="PRK00139.1-4"/>
    <property type="match status" value="1"/>
</dbReference>
<keyword evidence="5 7" id="KW-0131">Cell cycle</keyword>
<feature type="binding site" evidence="7">
    <location>
        <begin position="98"/>
        <end position="104"/>
    </location>
    <ligand>
        <name>ATP</name>
        <dbReference type="ChEBI" id="CHEBI:30616"/>
    </ligand>
</feature>
<dbReference type="Pfam" id="PF02875">
    <property type="entry name" value="Mur_ligase_C"/>
    <property type="match status" value="1"/>
</dbReference>
<keyword evidence="4 7" id="KW-0573">Peptidoglycan synthesis</keyword>
<dbReference type="NCBIfam" id="TIGR01085">
    <property type="entry name" value="murE"/>
    <property type="match status" value="1"/>
</dbReference>
<dbReference type="SUPFAM" id="SSF53623">
    <property type="entry name" value="MurD-like peptide ligases, catalytic domain"/>
    <property type="match status" value="1"/>
</dbReference>
<dbReference type="Gene3D" id="3.40.1390.10">
    <property type="entry name" value="MurE/MurF, N-terminal domain"/>
    <property type="match status" value="1"/>
</dbReference>
<feature type="domain" description="Mur ligase N-terminal catalytic" evidence="9">
    <location>
        <begin position="11"/>
        <end position="58"/>
    </location>
</feature>
<keyword evidence="6 7" id="KW-0961">Cell wall biogenesis/degradation</keyword>
<dbReference type="InterPro" id="IPR000713">
    <property type="entry name" value="Mur_ligase_N"/>
</dbReference>
<evidence type="ECO:0000313" key="12">
    <source>
        <dbReference type="EMBL" id="SHE56776.1"/>
    </source>
</evidence>
<dbReference type="InterPro" id="IPR013221">
    <property type="entry name" value="Mur_ligase_cen"/>
</dbReference>
<keyword evidence="7" id="KW-0067">ATP-binding</keyword>
<dbReference type="Gene3D" id="3.90.190.20">
    <property type="entry name" value="Mur ligase, C-terminal domain"/>
    <property type="match status" value="1"/>
</dbReference>
<dbReference type="HAMAP" id="MF_00208">
    <property type="entry name" value="MurE"/>
    <property type="match status" value="1"/>
</dbReference>
<evidence type="ECO:0000256" key="2">
    <source>
        <dbReference type="ARBA" id="ARBA00022618"/>
    </source>
</evidence>
<feature type="binding site" evidence="7">
    <location>
        <position position="442"/>
    </location>
    <ligand>
        <name>meso-2,6-diaminopimelate</name>
        <dbReference type="ChEBI" id="CHEBI:57791"/>
    </ligand>
</feature>
<feature type="binding site" evidence="7">
    <location>
        <position position="446"/>
    </location>
    <ligand>
        <name>meso-2,6-diaminopimelate</name>
        <dbReference type="ChEBI" id="CHEBI:57791"/>
    </ligand>
</feature>
<dbReference type="InterPro" id="IPR005761">
    <property type="entry name" value="UDP-N-AcMur-Glu-dNH2Pim_ligase"/>
</dbReference>
<evidence type="ECO:0000313" key="13">
    <source>
        <dbReference type="Proteomes" id="UP000184041"/>
    </source>
</evidence>
<comment type="pathway">
    <text evidence="7 8">Cell wall biogenesis; peptidoglycan biosynthesis.</text>
</comment>
<evidence type="ECO:0000256" key="3">
    <source>
        <dbReference type="ARBA" id="ARBA00022960"/>
    </source>
</evidence>
<dbReference type="EMBL" id="FQUS01000002">
    <property type="protein sequence ID" value="SHE56776.1"/>
    <property type="molecule type" value="Genomic_DNA"/>
</dbReference>
<feature type="domain" description="Mur ligase C-terminal" evidence="10">
    <location>
        <begin position="314"/>
        <end position="444"/>
    </location>
</feature>
<comment type="PTM">
    <text evidence="7">Carboxylation is probably crucial for Mg(2+) binding and, consequently, for the gamma-phosphate positioning of ATP.</text>
</comment>
<dbReference type="Proteomes" id="UP000184041">
    <property type="component" value="Unassembled WGS sequence"/>
</dbReference>
<dbReference type="InterPro" id="IPR035911">
    <property type="entry name" value="MurE/MurF_N"/>
</dbReference>
<name>A0A1M4UJ60_9BACT</name>
<evidence type="ECO:0000259" key="11">
    <source>
        <dbReference type="Pfam" id="PF08245"/>
    </source>
</evidence>
<gene>
    <name evidence="7" type="primary">murE</name>
    <name evidence="12" type="ORF">SAMN05443144_10252</name>
</gene>
<evidence type="ECO:0000256" key="4">
    <source>
        <dbReference type="ARBA" id="ARBA00022984"/>
    </source>
</evidence>
<dbReference type="InterPro" id="IPR004101">
    <property type="entry name" value="Mur_ligase_C"/>
</dbReference>
<keyword evidence="7 12" id="KW-0436">Ligase</keyword>
<dbReference type="Pfam" id="PF01225">
    <property type="entry name" value="Mur_ligase"/>
    <property type="match status" value="1"/>
</dbReference>
<dbReference type="GO" id="GO:0051301">
    <property type="term" value="P:cell division"/>
    <property type="evidence" value="ECO:0007669"/>
    <property type="project" value="UniProtKB-KW"/>
</dbReference>
<comment type="catalytic activity">
    <reaction evidence="7">
        <text>UDP-N-acetyl-alpha-D-muramoyl-L-alanyl-D-glutamate + meso-2,6-diaminopimelate + ATP = UDP-N-acetyl-alpha-D-muramoyl-L-alanyl-gamma-D-glutamyl-meso-2,6-diaminopimelate + ADP + phosphate + H(+)</text>
        <dbReference type="Rhea" id="RHEA:23676"/>
        <dbReference type="ChEBI" id="CHEBI:15378"/>
        <dbReference type="ChEBI" id="CHEBI:30616"/>
        <dbReference type="ChEBI" id="CHEBI:43474"/>
        <dbReference type="ChEBI" id="CHEBI:57791"/>
        <dbReference type="ChEBI" id="CHEBI:83900"/>
        <dbReference type="ChEBI" id="CHEBI:83905"/>
        <dbReference type="ChEBI" id="CHEBI:456216"/>
        <dbReference type="EC" id="6.3.2.13"/>
    </reaction>
</comment>
<keyword evidence="7" id="KW-0547">Nucleotide-binding</keyword>
<dbReference type="GO" id="GO:0009252">
    <property type="term" value="P:peptidoglycan biosynthetic process"/>
    <property type="evidence" value="ECO:0007669"/>
    <property type="project" value="UniProtKB-UniRule"/>
</dbReference>
<dbReference type="SUPFAM" id="SSF53244">
    <property type="entry name" value="MurD-like peptide ligases, peptide-binding domain"/>
    <property type="match status" value="1"/>
</dbReference>
<comment type="similarity">
    <text evidence="1 7">Belongs to the MurCDEF family. MurE subfamily.</text>
</comment>
<evidence type="ECO:0000256" key="5">
    <source>
        <dbReference type="ARBA" id="ARBA00023306"/>
    </source>
</evidence>
<comment type="subcellular location">
    <subcellularLocation>
        <location evidence="7 8">Cytoplasm</location>
    </subcellularLocation>
</comment>
<dbReference type="AlphaFoldDB" id="A0A1M4UJ60"/>
<feature type="binding site" evidence="7">
    <location>
        <position position="18"/>
    </location>
    <ligand>
        <name>UDP-N-acetyl-alpha-D-muramoyl-L-alanyl-D-glutamate</name>
        <dbReference type="ChEBI" id="CHEBI:83900"/>
    </ligand>
</feature>
<dbReference type="UniPathway" id="UPA00219"/>
<evidence type="ECO:0000256" key="8">
    <source>
        <dbReference type="RuleBase" id="RU004135"/>
    </source>
</evidence>
<comment type="caution">
    <text evidence="7">Lacks conserved residue(s) required for the propagation of feature annotation.</text>
</comment>
<dbReference type="PANTHER" id="PTHR23135">
    <property type="entry name" value="MUR LIGASE FAMILY MEMBER"/>
    <property type="match status" value="1"/>
</dbReference>
<comment type="function">
    <text evidence="7">Catalyzes the addition of meso-diaminopimelic acid to the nucleotide precursor UDP-N-acetylmuramoyl-L-alanyl-D-glutamate (UMAG) in the biosynthesis of bacterial cell-wall peptidoglycan.</text>
</comment>
<keyword evidence="7" id="KW-0963">Cytoplasm</keyword>
<dbReference type="SUPFAM" id="SSF63418">
    <property type="entry name" value="MurE/MurF N-terminal domain"/>
    <property type="match status" value="1"/>
</dbReference>
<dbReference type="Pfam" id="PF08245">
    <property type="entry name" value="Mur_ligase_M"/>
    <property type="match status" value="1"/>
</dbReference>
<dbReference type="GO" id="GO:0005524">
    <property type="term" value="F:ATP binding"/>
    <property type="evidence" value="ECO:0007669"/>
    <property type="project" value="UniProtKB-UniRule"/>
</dbReference>
<dbReference type="EC" id="6.3.2.13" evidence="7"/>
<accession>A0A1M4UJ60</accession>
<feature type="modified residue" description="N6-carboxylysine" evidence="7">
    <location>
        <position position="207"/>
    </location>
</feature>
<keyword evidence="13" id="KW-1185">Reference proteome</keyword>
<feature type="binding site" evidence="7">
    <location>
        <position position="167"/>
    </location>
    <ligand>
        <name>UDP-N-acetyl-alpha-D-muramoyl-L-alanyl-D-glutamate</name>
        <dbReference type="ChEBI" id="CHEBI:83900"/>
    </ligand>
</feature>
<keyword evidence="3 7" id="KW-0133">Cell shape</keyword>
<evidence type="ECO:0000259" key="10">
    <source>
        <dbReference type="Pfam" id="PF02875"/>
    </source>
</evidence>
<keyword evidence="7" id="KW-0460">Magnesium</keyword>
<dbReference type="GO" id="GO:0000287">
    <property type="term" value="F:magnesium ion binding"/>
    <property type="evidence" value="ECO:0007669"/>
    <property type="project" value="UniProtKB-UniRule"/>
</dbReference>
<dbReference type="GO" id="GO:0005737">
    <property type="term" value="C:cytoplasm"/>
    <property type="evidence" value="ECO:0007669"/>
    <property type="project" value="UniProtKB-SubCell"/>
</dbReference>
<feature type="binding site" evidence="7">
    <location>
        <begin position="391"/>
        <end position="394"/>
    </location>
    <ligand>
        <name>meso-2,6-diaminopimelate</name>
        <dbReference type="ChEBI" id="CHEBI:57791"/>
    </ligand>
</feature>
<evidence type="ECO:0000256" key="6">
    <source>
        <dbReference type="ARBA" id="ARBA00023316"/>
    </source>
</evidence>
<evidence type="ECO:0000256" key="1">
    <source>
        <dbReference type="ARBA" id="ARBA00005898"/>
    </source>
</evidence>
<feature type="domain" description="Mur ligase central" evidence="11">
    <location>
        <begin position="96"/>
        <end position="286"/>
    </location>
</feature>
<feature type="binding site" evidence="7">
    <location>
        <position position="367"/>
    </location>
    <ligand>
        <name>meso-2,6-diaminopimelate</name>
        <dbReference type="ChEBI" id="CHEBI:57791"/>
    </ligand>
</feature>
<dbReference type="GO" id="GO:0008765">
    <property type="term" value="F:UDP-N-acetylmuramoylalanyl-D-glutamate-2,6-diaminopimelate ligase activity"/>
    <property type="evidence" value="ECO:0007669"/>
    <property type="project" value="UniProtKB-UniRule"/>
</dbReference>
<dbReference type="GO" id="GO:0008360">
    <property type="term" value="P:regulation of cell shape"/>
    <property type="evidence" value="ECO:0007669"/>
    <property type="project" value="UniProtKB-KW"/>
</dbReference>
<dbReference type="InterPro" id="IPR036565">
    <property type="entry name" value="Mur-like_cat_sf"/>
</dbReference>
<evidence type="ECO:0000259" key="9">
    <source>
        <dbReference type="Pfam" id="PF01225"/>
    </source>
</evidence>
<dbReference type="STRING" id="1194090.SAMN05443144_10252"/>
<feature type="binding site" evidence="7">
    <location>
        <position position="173"/>
    </location>
    <ligand>
        <name>UDP-N-acetyl-alpha-D-muramoyl-L-alanyl-D-glutamate</name>
        <dbReference type="ChEBI" id="CHEBI:83900"/>
    </ligand>
</feature>
<feature type="binding site" evidence="7">
    <location>
        <begin position="140"/>
        <end position="141"/>
    </location>
    <ligand>
        <name>UDP-N-acetyl-alpha-D-muramoyl-L-alanyl-D-glutamate</name>
        <dbReference type="ChEBI" id="CHEBI:83900"/>
    </ligand>
</feature>
<protein>
    <recommendedName>
        <fullName evidence="7">UDP-N-acetylmuramoyl-L-alanyl-D-glutamate--2,6-diaminopimelate ligase</fullName>
        <ecNumber evidence="7">6.3.2.13</ecNumber>
    </recommendedName>
    <alternativeName>
        <fullName evidence="7">Meso-A2pm-adding enzyme</fullName>
    </alternativeName>
    <alternativeName>
        <fullName evidence="7">Meso-diaminopimelate-adding enzyme</fullName>
    </alternativeName>
    <alternativeName>
        <fullName evidence="7">UDP-MurNAc-L-Ala-D-Glu:meso-diaminopimelate ligase</fullName>
    </alternativeName>
    <alternativeName>
        <fullName evidence="7">UDP-MurNAc-tripeptide synthetase</fullName>
    </alternativeName>
    <alternativeName>
        <fullName evidence="7">UDP-N-acetylmuramyl-tripeptide synthetase</fullName>
    </alternativeName>
</protein>
<dbReference type="Gene3D" id="3.40.1190.10">
    <property type="entry name" value="Mur-like, catalytic domain"/>
    <property type="match status" value="1"/>
</dbReference>
<evidence type="ECO:0000256" key="7">
    <source>
        <dbReference type="HAMAP-Rule" id="MF_00208"/>
    </source>
</evidence>
<sequence>MDVSGPEPGEIGMLRQDSRKVTGGDVFMAIRGLQADGHLFMEEAVDKGASVVICEEKIPLGNQVAIVRVADTRALAGPLAQAFENNPADEMNVIGITGTNGKTTVSTLAYQVLRTLDTKAALLGTVGKHIDDRVIKSRLTTSDPIELASDMRQMADTGHTHLVMEVSSHALDQRRVNGIRFDVAAFTNLSHDHLDYHNSLQDYARAKKRLFESLDEKATAIINGDDEQALFMISGTPAETITFSFNKALDVECQILKDSTEGLLVRIGKRLIKSGLMGEFNAYNLTETFLICRALGFDEDAIAEALQRAPGAPGRLERVKTPGDDDPVVLVDYAHTPDALENVLRTLSGIKKDKQVLHLVFGCGGNRDRAKRPKMASVAERYADRITVTSDNPRDEDPEAIIDEVMKGFKDRDKVIRTADREKAIIQAIRQADQDTIILIAGKGHETYQEIGGQRRDFDDRSVAREALAGRNRNGNTKPAGT</sequence>
<comment type="cofactor">
    <cofactor evidence="7">
        <name>Mg(2+)</name>
        <dbReference type="ChEBI" id="CHEBI:18420"/>
    </cofactor>
</comment>
<reference evidence="12 13" key="1">
    <citation type="submission" date="2016-11" db="EMBL/GenBank/DDBJ databases">
        <authorList>
            <person name="Jaros S."/>
            <person name="Januszkiewicz K."/>
            <person name="Wedrychowicz H."/>
        </authorList>
    </citation>
    <scope>NUCLEOTIDE SEQUENCE [LARGE SCALE GENOMIC DNA]</scope>
    <source>
        <strain evidence="12 13">DSM 21986</strain>
    </source>
</reference>
<feature type="binding site" evidence="7">
    <location>
        <position position="175"/>
    </location>
    <ligand>
        <name>UDP-N-acetyl-alpha-D-muramoyl-L-alanyl-D-glutamate</name>
        <dbReference type="ChEBI" id="CHEBI:83900"/>
    </ligand>
</feature>
<dbReference type="PANTHER" id="PTHR23135:SF4">
    <property type="entry name" value="UDP-N-ACETYLMURAMOYL-L-ALANYL-D-GLUTAMATE--2,6-DIAMINOPIMELATE LIGASE MURE HOMOLOG, CHLOROPLASTIC"/>
    <property type="match status" value="1"/>
</dbReference>